<dbReference type="eggNOG" id="COG4370">
    <property type="taxonomic scope" value="Bacteria"/>
</dbReference>
<dbReference type="STRING" id="395961.Cyan7425_0674"/>
<dbReference type="PANTHER" id="PTHR39517">
    <property type="entry name" value="SLL0192 PROTEIN"/>
    <property type="match status" value="1"/>
</dbReference>
<accession>B8HV15</accession>
<dbReference type="KEGG" id="cyn:Cyan7425_0674"/>
<dbReference type="PANTHER" id="PTHR39517:SF1">
    <property type="entry name" value="LIPID-A-DISACCHARIDE SYNTHASE"/>
    <property type="match status" value="1"/>
</dbReference>
<organism evidence="1">
    <name type="scientific">Cyanothece sp. (strain PCC 7425 / ATCC 29141)</name>
    <dbReference type="NCBI Taxonomy" id="395961"/>
    <lineage>
        <taxon>Bacteria</taxon>
        <taxon>Bacillati</taxon>
        <taxon>Cyanobacteriota</taxon>
        <taxon>Cyanophyceae</taxon>
        <taxon>Gomontiellales</taxon>
        <taxon>Cyanothecaceae</taxon>
        <taxon>Cyanothece</taxon>
    </lineage>
</organism>
<dbReference type="EMBL" id="CP001344">
    <property type="protein sequence ID" value="ACL43062.1"/>
    <property type="molecule type" value="Genomic_DNA"/>
</dbReference>
<gene>
    <name evidence="1" type="ordered locus">Cyan7425_0674</name>
</gene>
<dbReference type="OrthoDB" id="29253at2"/>
<evidence type="ECO:0008006" key="2">
    <source>
        <dbReference type="Google" id="ProtNLM"/>
    </source>
</evidence>
<evidence type="ECO:0000313" key="1">
    <source>
        <dbReference type="EMBL" id="ACL43062.1"/>
    </source>
</evidence>
<sequence>MKLLCLSNGHGEDEVAVRILAALQQRSSFLKLAALPLVGTGSAYTRLGISVLEPIQPMPSGGFIATDGRQLVRDLRHGLLHLTRQQLEAVRNWLKSGGNLLAVGDVVPLLFAWWSGAPYAFIGTAKSEYYLRDEEGPLPASGFWQRFKGWSGSDYLPWERWLMAQPRCVGVFPRDRLTTETLKQWRIPAHNLGNPMMDGLESSLPIPPYPPALTILLLPGSRVPEAYQNWHLLLSAITDLLQRGPDLLFLVPIAPGLDPESCSQTLYTHGWRPSSHPLLCLDQSQAFQQSNGTLILTQNGFNPSLQLANLAIAMAGTATEQFAGLGKPVITFPGEGPQFTRLFAYRQSLLLGPSVTLVDHPGQVATAVQQLLRDPDRLNLIRDNGLRRLGPPGAADRIAQFLLQTWSGSNRR</sequence>
<dbReference type="AlphaFoldDB" id="B8HV15"/>
<dbReference type="NCBIfam" id="TIGR03492">
    <property type="entry name" value="lipid-A-disaccharide synthase-related protein"/>
    <property type="match status" value="1"/>
</dbReference>
<dbReference type="SUPFAM" id="SSF53756">
    <property type="entry name" value="UDP-Glycosyltransferase/glycogen phosphorylase"/>
    <property type="match status" value="1"/>
</dbReference>
<proteinExistence type="predicted"/>
<name>B8HV15_CYAP4</name>
<protein>
    <recommendedName>
        <fullName evidence="2">Lipid-A-disaccharide synthase</fullName>
    </recommendedName>
</protein>
<dbReference type="InterPro" id="IPR019994">
    <property type="entry name" value="Lipid-A-disac_synthase-rel_put"/>
</dbReference>
<dbReference type="HOGENOM" id="CLU_035659_0_0_3"/>
<reference evidence="1" key="1">
    <citation type="submission" date="2009-01" db="EMBL/GenBank/DDBJ databases">
        <title>Complete sequence of chromosome Cyanothece sp. PCC 7425.</title>
        <authorList>
            <consortium name="US DOE Joint Genome Institute"/>
            <person name="Lucas S."/>
            <person name="Copeland A."/>
            <person name="Lapidus A."/>
            <person name="Glavina del Rio T."/>
            <person name="Dalin E."/>
            <person name="Tice H."/>
            <person name="Bruce D."/>
            <person name="Goodwin L."/>
            <person name="Pitluck S."/>
            <person name="Sims D."/>
            <person name="Meineke L."/>
            <person name="Brettin T."/>
            <person name="Detter J.C."/>
            <person name="Han C."/>
            <person name="Larimer F."/>
            <person name="Land M."/>
            <person name="Hauser L."/>
            <person name="Kyrpides N."/>
            <person name="Ovchinnikova G."/>
            <person name="Liberton M."/>
            <person name="Stoeckel J."/>
            <person name="Banerjee A."/>
            <person name="Singh A."/>
            <person name="Page L."/>
            <person name="Sato H."/>
            <person name="Zhao L."/>
            <person name="Sherman L."/>
            <person name="Pakrasi H."/>
            <person name="Richardson P."/>
        </authorList>
    </citation>
    <scope>NUCLEOTIDE SEQUENCE</scope>
    <source>
        <strain evidence="1">PCC 7425</strain>
    </source>
</reference>